<comment type="subcellular location">
    <subcellularLocation>
        <location evidence="5 7">Cytoplasm</location>
    </subcellularLocation>
</comment>
<dbReference type="PRINTS" id="PR00094">
    <property type="entry name" value="ADENYLTKNASE"/>
</dbReference>
<dbReference type="PANTHER" id="PTHR23359">
    <property type="entry name" value="NUCLEOTIDE KINASE"/>
    <property type="match status" value="1"/>
</dbReference>
<comment type="caution">
    <text evidence="9">The sequence shown here is derived from an EMBL/GenBank/DDBJ whole genome shotgun (WGS) entry which is preliminary data.</text>
</comment>
<feature type="binding site" evidence="5">
    <location>
        <position position="42"/>
    </location>
    <ligand>
        <name>AMP</name>
        <dbReference type="ChEBI" id="CHEBI:456215"/>
    </ligand>
</feature>
<evidence type="ECO:0000313" key="10">
    <source>
        <dbReference type="Proteomes" id="UP000436822"/>
    </source>
</evidence>
<protein>
    <recommendedName>
        <fullName evidence="5 7">Adenylate kinase</fullName>
        <shortName evidence="5">AK</shortName>
        <ecNumber evidence="5 7">2.7.4.3</ecNumber>
    </recommendedName>
    <alternativeName>
        <fullName evidence="5">ATP-AMP transphosphorylase</fullName>
    </alternativeName>
    <alternativeName>
        <fullName evidence="5">ATP:AMP phosphotransferase</fullName>
    </alternativeName>
    <alternativeName>
        <fullName evidence="5">Adenylate monophosphate kinase</fullName>
    </alternativeName>
</protein>
<feature type="binding site" evidence="5">
    <location>
        <position position="172"/>
    </location>
    <ligand>
        <name>AMP</name>
        <dbReference type="ChEBI" id="CHEBI:456215"/>
    </ligand>
</feature>
<feature type="binding site" evidence="5">
    <location>
        <position position="161"/>
    </location>
    <ligand>
        <name>Zn(2+)</name>
        <dbReference type="ChEBI" id="CHEBI:29105"/>
        <note>structural</note>
    </ligand>
</feature>
<feature type="region of interest" description="NMP" evidence="5">
    <location>
        <begin position="41"/>
        <end position="70"/>
    </location>
</feature>
<dbReference type="NCBIfam" id="NF001380">
    <property type="entry name" value="PRK00279.1-2"/>
    <property type="match status" value="1"/>
</dbReference>
<dbReference type="NCBIfam" id="NF001381">
    <property type="entry name" value="PRK00279.1-3"/>
    <property type="match status" value="1"/>
</dbReference>
<dbReference type="NCBIfam" id="NF011100">
    <property type="entry name" value="PRK14527.1"/>
    <property type="match status" value="1"/>
</dbReference>
<comment type="function">
    <text evidence="5">Catalyzes the reversible transfer of the terminal phosphate group between ATP and AMP. Plays an important role in cellular energy homeostasis and in adenine nucleotide metabolism.</text>
</comment>
<dbReference type="NCBIfam" id="TIGR01351">
    <property type="entry name" value="adk"/>
    <property type="match status" value="1"/>
</dbReference>
<keyword evidence="1 5" id="KW-0808">Transferase</keyword>
<dbReference type="Proteomes" id="UP000436822">
    <property type="component" value="Unassembled WGS sequence"/>
</dbReference>
<feature type="binding site" evidence="5">
    <location>
        <position position="164"/>
    </location>
    <ligand>
        <name>Zn(2+)</name>
        <dbReference type="ChEBI" id="CHEBI:29105"/>
        <note>structural</note>
    </ligand>
</feature>
<feature type="binding site" evidence="5">
    <location>
        <position position="47"/>
    </location>
    <ligand>
        <name>AMP</name>
        <dbReference type="ChEBI" id="CHEBI:456215"/>
    </ligand>
</feature>
<feature type="binding site" evidence="5">
    <location>
        <position position="103"/>
    </location>
    <ligand>
        <name>AMP</name>
        <dbReference type="ChEBI" id="CHEBI:456215"/>
    </ligand>
</feature>
<gene>
    <name evidence="9" type="primary">adk_1</name>
    <name evidence="5" type="synonym">adk</name>
    <name evidence="9" type="ORF">KIN_00010</name>
</gene>
<keyword evidence="5" id="KW-0479">Metal-binding</keyword>
<evidence type="ECO:0000256" key="4">
    <source>
        <dbReference type="ARBA" id="ARBA00022777"/>
    </source>
</evidence>
<evidence type="ECO:0000259" key="8">
    <source>
        <dbReference type="Pfam" id="PF05191"/>
    </source>
</evidence>
<dbReference type="UniPathway" id="UPA00588">
    <property type="reaction ID" value="UER00649"/>
</dbReference>
<keyword evidence="2 5" id="KW-0545">Nucleotide biosynthesis</keyword>
<dbReference type="GO" id="GO:0005524">
    <property type="term" value="F:ATP binding"/>
    <property type="evidence" value="ECO:0007669"/>
    <property type="project" value="UniProtKB-UniRule"/>
</dbReference>
<evidence type="ECO:0000313" key="9">
    <source>
        <dbReference type="EMBL" id="GFE62927.1"/>
    </source>
</evidence>
<feature type="binding site" evidence="5">
    <location>
        <position position="141"/>
    </location>
    <ligand>
        <name>Zn(2+)</name>
        <dbReference type="ChEBI" id="CHEBI:29105"/>
        <note>structural</note>
    </ligand>
</feature>
<dbReference type="GO" id="GO:0005737">
    <property type="term" value="C:cytoplasm"/>
    <property type="evidence" value="ECO:0007669"/>
    <property type="project" value="UniProtKB-SubCell"/>
</dbReference>
<feature type="binding site" evidence="5">
    <location>
        <position position="138"/>
    </location>
    <ligand>
        <name>ATP</name>
        <dbReference type="ChEBI" id="CHEBI:30616"/>
    </ligand>
</feature>
<evidence type="ECO:0000256" key="5">
    <source>
        <dbReference type="HAMAP-Rule" id="MF_00235"/>
    </source>
</evidence>
<dbReference type="AlphaFoldDB" id="A0A6N6JAA6"/>
<dbReference type="CDD" id="cd01428">
    <property type="entry name" value="ADK"/>
    <property type="match status" value="1"/>
</dbReference>
<sequence length="229" mass="23989">MMDGSKGPKRPPVLILLGPPGAGKGTQARMLSERFGFIQLSTGDLLRAAVVAGTDAGKRAKSVMEAGGLVSDNIVLAILADRLAEPDCANGVILDGVPRTTAQAKALDTLLANAGQSIDAALALEVDDVEMVVRIAGRFTCGACGEGYHDSFKAPKVEGVCDCCGAQDMKRRADDKAETVMARLDAYHAETAPLISYYEQRGVLWRIRAMGDIDEIAAKITGVVAAITA</sequence>
<comment type="catalytic activity">
    <reaction evidence="5 7">
        <text>AMP + ATP = 2 ADP</text>
        <dbReference type="Rhea" id="RHEA:12973"/>
        <dbReference type="ChEBI" id="CHEBI:30616"/>
        <dbReference type="ChEBI" id="CHEBI:456215"/>
        <dbReference type="ChEBI" id="CHEBI:456216"/>
        <dbReference type="EC" id="2.7.4.3"/>
    </reaction>
</comment>
<dbReference type="GO" id="GO:0008270">
    <property type="term" value="F:zinc ion binding"/>
    <property type="evidence" value="ECO:0007669"/>
    <property type="project" value="UniProtKB-UniRule"/>
</dbReference>
<dbReference type="EC" id="2.7.4.3" evidence="5 7"/>
<dbReference type="GO" id="GO:0044209">
    <property type="term" value="P:AMP salvage"/>
    <property type="evidence" value="ECO:0007669"/>
    <property type="project" value="UniProtKB-UniRule"/>
</dbReference>
<feature type="binding site" evidence="5">
    <location>
        <position position="183"/>
    </location>
    <ligand>
        <name>AMP</name>
        <dbReference type="ChEBI" id="CHEBI:456215"/>
    </ligand>
</feature>
<reference evidence="9 10" key="1">
    <citation type="submission" date="2019-12" db="EMBL/GenBank/DDBJ databases">
        <title>Litoreibacter badius sp. nov., a novel bacteriochlorophyll a-containing bacterium in the genus Litoreibacter.</title>
        <authorList>
            <person name="Kanamuro M."/>
            <person name="Takabe Y."/>
            <person name="Mori K."/>
            <person name="Takaichi S."/>
            <person name="Hanada S."/>
        </authorList>
    </citation>
    <scope>NUCLEOTIDE SEQUENCE [LARGE SCALE GENOMIC DNA]</scope>
    <source>
        <strain evidence="9 10">K6</strain>
    </source>
</reference>
<keyword evidence="5" id="KW-0862">Zinc</keyword>
<dbReference type="FunFam" id="3.40.50.300:FF:000106">
    <property type="entry name" value="Adenylate kinase mitochondrial"/>
    <property type="match status" value="1"/>
</dbReference>
<feature type="binding site" evidence="5">
    <location>
        <position position="144"/>
    </location>
    <ligand>
        <name>Zn(2+)</name>
        <dbReference type="ChEBI" id="CHEBI:29105"/>
        <note>structural</note>
    </ligand>
</feature>
<dbReference type="Gene3D" id="3.40.50.300">
    <property type="entry name" value="P-loop containing nucleotide triphosphate hydrolases"/>
    <property type="match status" value="1"/>
</dbReference>
<comment type="caution">
    <text evidence="5">Lacks conserved residue(s) required for the propagation of feature annotation.</text>
</comment>
<feature type="binding site" evidence="5">
    <location>
        <begin position="21"/>
        <end position="26"/>
    </location>
    <ligand>
        <name>ATP</name>
        <dbReference type="ChEBI" id="CHEBI:30616"/>
    </ligand>
</feature>
<dbReference type="HAMAP" id="MF_00235">
    <property type="entry name" value="Adenylate_kinase_Adk"/>
    <property type="match status" value="1"/>
</dbReference>
<dbReference type="InterPro" id="IPR006259">
    <property type="entry name" value="Adenyl_kin_sub"/>
</dbReference>
<keyword evidence="5 7" id="KW-0067">ATP-binding</keyword>
<dbReference type="Pfam" id="PF05191">
    <property type="entry name" value="ADK_lid"/>
    <property type="match status" value="1"/>
</dbReference>
<dbReference type="SUPFAM" id="SSF52540">
    <property type="entry name" value="P-loop containing nucleoside triphosphate hydrolases"/>
    <property type="match status" value="1"/>
</dbReference>
<dbReference type="InterPro" id="IPR027417">
    <property type="entry name" value="P-loop_NTPase"/>
</dbReference>
<comment type="subunit">
    <text evidence="5 7">Monomer.</text>
</comment>
<keyword evidence="5" id="KW-0963">Cytoplasm</keyword>
<evidence type="ECO:0000256" key="2">
    <source>
        <dbReference type="ARBA" id="ARBA00022727"/>
    </source>
</evidence>
<keyword evidence="4 5" id="KW-0418">Kinase</keyword>
<name>A0A6N6JAA6_9RHOB</name>
<accession>A0A6N6JAA6</accession>
<dbReference type="InterPro" id="IPR000850">
    <property type="entry name" value="Adenylat/UMP-CMP_kin"/>
</dbReference>
<evidence type="ECO:0000256" key="1">
    <source>
        <dbReference type="ARBA" id="ARBA00022679"/>
    </source>
</evidence>
<evidence type="ECO:0000256" key="7">
    <source>
        <dbReference type="RuleBase" id="RU003331"/>
    </source>
</evidence>
<evidence type="ECO:0000256" key="6">
    <source>
        <dbReference type="RuleBase" id="RU003330"/>
    </source>
</evidence>
<organism evidence="9 10">
    <name type="scientific">Litoreibacter roseus</name>
    <dbReference type="NCBI Taxonomy" id="2601869"/>
    <lineage>
        <taxon>Bacteria</taxon>
        <taxon>Pseudomonadati</taxon>
        <taxon>Pseudomonadota</taxon>
        <taxon>Alphaproteobacteria</taxon>
        <taxon>Rhodobacterales</taxon>
        <taxon>Roseobacteraceae</taxon>
        <taxon>Litoreibacter</taxon>
    </lineage>
</organism>
<dbReference type="InterPro" id="IPR007862">
    <property type="entry name" value="Adenylate_kinase_lid-dom"/>
</dbReference>
<proteinExistence type="inferred from homology"/>
<feature type="binding site" evidence="5">
    <location>
        <begin position="68"/>
        <end position="70"/>
    </location>
    <ligand>
        <name>AMP</name>
        <dbReference type="ChEBI" id="CHEBI:456215"/>
    </ligand>
</feature>
<keyword evidence="3 5" id="KW-0547">Nucleotide-binding</keyword>
<comment type="similarity">
    <text evidence="5 6">Belongs to the adenylate kinase family.</text>
</comment>
<evidence type="ECO:0000256" key="3">
    <source>
        <dbReference type="ARBA" id="ARBA00022741"/>
    </source>
</evidence>
<comment type="domain">
    <text evidence="5">Consists of three domains, a large central CORE domain and two small peripheral domains, NMPbind and LID, which undergo movements during catalysis. The LID domain closes over the site of phosphoryl transfer upon ATP binding. Assembling and dissambling the active center during each catalytic cycle provides an effective means to prevent ATP hydrolysis. Some bacteria have evolved a zinc-coordinating structure that stabilizes the LID domain.</text>
</comment>
<dbReference type="GO" id="GO:0004017">
    <property type="term" value="F:AMP kinase activity"/>
    <property type="evidence" value="ECO:0007669"/>
    <property type="project" value="UniProtKB-UniRule"/>
</dbReference>
<keyword evidence="10" id="KW-1185">Reference proteome</keyword>
<feature type="binding site" evidence="5">
    <location>
        <position position="211"/>
    </location>
    <ligand>
        <name>ATP</name>
        <dbReference type="ChEBI" id="CHEBI:30616"/>
    </ligand>
</feature>
<comment type="pathway">
    <text evidence="5">Purine metabolism; AMP biosynthesis via salvage pathway; AMP from ADP: step 1/1.</text>
</comment>
<feature type="domain" description="Adenylate kinase active site lid" evidence="8">
    <location>
        <begin position="138"/>
        <end position="174"/>
    </location>
</feature>
<dbReference type="EMBL" id="BLJE01000001">
    <property type="protein sequence ID" value="GFE62927.1"/>
    <property type="molecule type" value="Genomic_DNA"/>
</dbReference>
<dbReference type="Pfam" id="PF00406">
    <property type="entry name" value="ADK"/>
    <property type="match status" value="1"/>
</dbReference>